<accession>A0A4D9DBB7</accession>
<evidence type="ECO:0000256" key="1">
    <source>
        <dbReference type="SAM" id="MobiDB-lite"/>
    </source>
</evidence>
<reference evidence="2 3" key="1">
    <citation type="submission" date="2019-01" db="EMBL/GenBank/DDBJ databases">
        <title>Nuclear Genome Assembly of the Microalgal Biofuel strain Nannochloropsis salina CCMP1776.</title>
        <authorList>
            <person name="Hovde B."/>
        </authorList>
    </citation>
    <scope>NUCLEOTIDE SEQUENCE [LARGE SCALE GENOMIC DNA]</scope>
    <source>
        <strain evidence="2 3">CCMP1776</strain>
    </source>
</reference>
<evidence type="ECO:0000313" key="2">
    <source>
        <dbReference type="EMBL" id="TFJ88294.1"/>
    </source>
</evidence>
<dbReference type="EMBL" id="SDOX01000002">
    <property type="protein sequence ID" value="TFJ88294.1"/>
    <property type="molecule type" value="Genomic_DNA"/>
</dbReference>
<organism evidence="2 3">
    <name type="scientific">Nannochloropsis salina CCMP1776</name>
    <dbReference type="NCBI Taxonomy" id="1027361"/>
    <lineage>
        <taxon>Eukaryota</taxon>
        <taxon>Sar</taxon>
        <taxon>Stramenopiles</taxon>
        <taxon>Ochrophyta</taxon>
        <taxon>Eustigmatophyceae</taxon>
        <taxon>Eustigmatales</taxon>
        <taxon>Monodopsidaceae</taxon>
        <taxon>Microchloropsis</taxon>
        <taxon>Microchloropsis salina</taxon>
    </lineage>
</organism>
<keyword evidence="3" id="KW-1185">Reference proteome</keyword>
<protein>
    <submittedName>
        <fullName evidence="2">Uncharacterized protein</fullName>
    </submittedName>
</protein>
<name>A0A4D9DBB7_9STRA</name>
<feature type="region of interest" description="Disordered" evidence="1">
    <location>
        <begin position="602"/>
        <end position="783"/>
    </location>
</feature>
<evidence type="ECO:0000313" key="3">
    <source>
        <dbReference type="Proteomes" id="UP000355283"/>
    </source>
</evidence>
<gene>
    <name evidence="2" type="ORF">NSK_000643</name>
</gene>
<feature type="compositionally biased region" description="Basic and acidic residues" evidence="1">
    <location>
        <begin position="602"/>
        <end position="612"/>
    </location>
</feature>
<dbReference type="Proteomes" id="UP000355283">
    <property type="component" value="Unassembled WGS sequence"/>
</dbReference>
<sequence length="783" mass="86455">MSARKINPFKDTNVLYRLRAKARTGFKSPGWVMAAVTAIPPCTPPPQPRTVPNLVLPTDRLLVGYERKFPEAMQDVVRSVDGRLVNRSMVFVQKQYAFIQEGHSEAEAFKLTEAALAEEEGKALKQLEEVTAQARATGAVPALSAMERQKDGRWDRLQFWRKELSSSPYETWSHGKQASLDRWLTKDMLEWEPHQTRYLGQQRFQDSLKAARETIFADVVKPLREKLRTVESAEGTDLTPEDLYSFQLEQAMGEYQEWEEKMLARRAGTWASEEIAALQEWLERNHALVMPGVQDPRPQVAGGFADQARRQARGQVLQYMAFPLLRPEFQSIPYLSRYLARAFAEVAKQEAGRGLRPILISGPLGRREADFAAGEAMLNDALPKLVVKTFVTVAVERPFAWELMRCLLTERIRTAASAAALETLPELRGLGGREAMAQHVEGLIQHLTEVLMTLAADGDTSGLGQDIEVAYGAVNELHRVAQELLHAGEAGAEGGAEAGHAYDAAIDAYKQELHGWVAEDLAIGEALRKFDPKVEAMFGVGVPEAHKAQEAAMERKQSQVLEEAGRDFAFRKREAGRWAWEKSVGLGEVDEYDTRWLRRPQKGREAAKRGEEAGEAEDEYVNQQDMEDWRVELEASGLLEAREQEGAGETKPEKRQGPPERAQTGRRGGPRDASRSEGGIGGWGPRDGGERGRGREAKEGLEGRGARGGRPGRRKSSGGRGEEGSASARGRGTEGGGLNDGTGQVMQPKKGEGGGKENVRRSHGRRGGENPEDGGGKAGEKKE</sequence>
<feature type="compositionally biased region" description="Basic and acidic residues" evidence="1">
    <location>
        <begin position="640"/>
        <end position="658"/>
    </location>
</feature>
<dbReference type="AlphaFoldDB" id="A0A4D9DBB7"/>
<feature type="compositionally biased region" description="Basic and acidic residues" evidence="1">
    <location>
        <begin position="687"/>
        <end position="705"/>
    </location>
</feature>
<feature type="compositionally biased region" description="Basic and acidic residues" evidence="1">
    <location>
        <begin position="749"/>
        <end position="783"/>
    </location>
</feature>
<proteinExistence type="predicted"/>
<comment type="caution">
    <text evidence="2">The sequence shown here is derived from an EMBL/GenBank/DDBJ whole genome shotgun (WGS) entry which is preliminary data.</text>
</comment>